<dbReference type="Proteomes" id="UP001177670">
    <property type="component" value="Unassembled WGS sequence"/>
</dbReference>
<accession>A0AA40GF72</accession>
<evidence type="ECO:0000313" key="2">
    <source>
        <dbReference type="Proteomes" id="UP001177670"/>
    </source>
</evidence>
<name>A0AA40GF72_9HYME</name>
<protein>
    <submittedName>
        <fullName evidence="1">Uncharacterized protein</fullName>
    </submittedName>
</protein>
<dbReference type="EMBL" id="JAHYIQ010000001">
    <property type="protein sequence ID" value="KAK1136254.1"/>
    <property type="molecule type" value="Genomic_DNA"/>
</dbReference>
<reference evidence="1" key="1">
    <citation type="submission" date="2021-10" db="EMBL/GenBank/DDBJ databases">
        <title>Melipona bicolor Genome sequencing and assembly.</title>
        <authorList>
            <person name="Araujo N.S."/>
            <person name="Arias M.C."/>
        </authorList>
    </citation>
    <scope>NUCLEOTIDE SEQUENCE</scope>
    <source>
        <strain evidence="1">USP_2M_L1-L4_2017</strain>
        <tissue evidence="1">Whole body</tissue>
    </source>
</reference>
<comment type="caution">
    <text evidence="1">The sequence shown here is derived from an EMBL/GenBank/DDBJ whole genome shotgun (WGS) entry which is preliminary data.</text>
</comment>
<sequence length="55" mass="5994">MERGDDDDDDDAYPLTSLAKTRCRLGFEAFSALVEDAAPRIHGEETKVLLVEGGP</sequence>
<dbReference type="AlphaFoldDB" id="A0AA40GF72"/>
<keyword evidence="2" id="KW-1185">Reference proteome</keyword>
<gene>
    <name evidence="1" type="ORF">K0M31_000819</name>
</gene>
<evidence type="ECO:0000313" key="1">
    <source>
        <dbReference type="EMBL" id="KAK1136254.1"/>
    </source>
</evidence>
<organism evidence="1 2">
    <name type="scientific">Melipona bicolor</name>
    <dbReference type="NCBI Taxonomy" id="60889"/>
    <lineage>
        <taxon>Eukaryota</taxon>
        <taxon>Metazoa</taxon>
        <taxon>Ecdysozoa</taxon>
        <taxon>Arthropoda</taxon>
        <taxon>Hexapoda</taxon>
        <taxon>Insecta</taxon>
        <taxon>Pterygota</taxon>
        <taxon>Neoptera</taxon>
        <taxon>Endopterygota</taxon>
        <taxon>Hymenoptera</taxon>
        <taxon>Apocrita</taxon>
        <taxon>Aculeata</taxon>
        <taxon>Apoidea</taxon>
        <taxon>Anthophila</taxon>
        <taxon>Apidae</taxon>
        <taxon>Melipona</taxon>
    </lineage>
</organism>
<proteinExistence type="predicted"/>